<evidence type="ECO:0000256" key="5">
    <source>
        <dbReference type="ARBA" id="ARBA00013213"/>
    </source>
</evidence>
<dbReference type="InterPro" id="IPR005106">
    <property type="entry name" value="Asp/hSer_DH_NAD-bd"/>
</dbReference>
<dbReference type="Pfam" id="PF01842">
    <property type="entry name" value="ACT"/>
    <property type="match status" value="1"/>
</dbReference>
<dbReference type="Gene3D" id="3.40.50.720">
    <property type="entry name" value="NAD(P)-binding Rossmann-like Domain"/>
    <property type="match status" value="1"/>
</dbReference>
<protein>
    <recommendedName>
        <fullName evidence="6 16">Homoserine dehydrogenase</fullName>
        <ecNumber evidence="5 16">1.1.1.3</ecNumber>
    </recommendedName>
</protein>
<dbReference type="PROSITE" id="PS01042">
    <property type="entry name" value="HOMOSER_DHGENASE"/>
    <property type="match status" value="1"/>
</dbReference>
<dbReference type="UniPathway" id="UPA00051">
    <property type="reaction ID" value="UER00465"/>
</dbReference>
<evidence type="ECO:0000313" key="20">
    <source>
        <dbReference type="Proteomes" id="UP000193136"/>
    </source>
</evidence>
<dbReference type="PIRSF" id="PIRSF000098">
    <property type="entry name" value="Homoser_dehydrog"/>
    <property type="match status" value="1"/>
</dbReference>
<comment type="pathway">
    <text evidence="2 16">Amino-acid biosynthesis; L-threonine biosynthesis; L-threonine from L-aspartate: step 3/5.</text>
</comment>
<dbReference type="Pfam" id="PF03447">
    <property type="entry name" value="NAD_binding_3"/>
    <property type="match status" value="1"/>
</dbReference>
<dbReference type="FunFam" id="3.30.360.10:FF:000005">
    <property type="entry name" value="Homoserine dehydrogenase"/>
    <property type="match status" value="1"/>
</dbReference>
<evidence type="ECO:0000256" key="15">
    <source>
        <dbReference type="PIRSR" id="PIRSR000098-2"/>
    </source>
</evidence>
<dbReference type="SUPFAM" id="SSF51735">
    <property type="entry name" value="NAD(P)-binding Rossmann-fold domains"/>
    <property type="match status" value="1"/>
</dbReference>
<dbReference type="OrthoDB" id="9808167at2"/>
<feature type="binding site" evidence="15">
    <location>
        <position position="190"/>
    </location>
    <ligand>
        <name>L-homoserine</name>
        <dbReference type="ChEBI" id="CHEBI:57476"/>
    </ligand>
</feature>
<comment type="pathway">
    <text evidence="3 16">Amino-acid biosynthesis; L-methionine biosynthesis via de novo pathway; L-homoserine from L-aspartate: step 3/3.</text>
</comment>
<dbReference type="PANTHER" id="PTHR43331:SF1">
    <property type="entry name" value="HOMOSERINE DEHYDROGENASE"/>
    <property type="match status" value="1"/>
</dbReference>
<evidence type="ECO:0000256" key="11">
    <source>
        <dbReference type="ARBA" id="ARBA00023002"/>
    </source>
</evidence>
<keyword evidence="11 16" id="KW-0560">Oxidoreductase</keyword>
<evidence type="ECO:0000256" key="1">
    <source>
        <dbReference type="ARBA" id="ARBA00001920"/>
    </source>
</evidence>
<dbReference type="InterPro" id="IPR001342">
    <property type="entry name" value="HDH_cat"/>
</dbReference>
<feature type="binding site" evidence="15">
    <location>
        <position position="105"/>
    </location>
    <ligand>
        <name>NADPH</name>
        <dbReference type="ChEBI" id="CHEBI:57783"/>
    </ligand>
</feature>
<dbReference type="InterPro" id="IPR036291">
    <property type="entry name" value="NAD(P)-bd_dom_sf"/>
</dbReference>
<gene>
    <name evidence="19" type="ORF">B5V00_01540</name>
</gene>
<evidence type="ECO:0000256" key="9">
    <source>
        <dbReference type="ARBA" id="ARBA00022723"/>
    </source>
</evidence>
<dbReference type="GO" id="GO:0004412">
    <property type="term" value="F:homoserine dehydrogenase activity"/>
    <property type="evidence" value="ECO:0007669"/>
    <property type="project" value="UniProtKB-EC"/>
</dbReference>
<comment type="caution">
    <text evidence="19">The sequence shown here is derived from an EMBL/GenBank/DDBJ whole genome shotgun (WGS) entry which is preliminary data.</text>
</comment>
<evidence type="ECO:0000256" key="10">
    <source>
        <dbReference type="ARBA" id="ARBA00022857"/>
    </source>
</evidence>
<keyword evidence="8 16" id="KW-0791">Threonine biosynthesis</keyword>
<name>A0A1X0YEJ1_9BACT</name>
<comment type="similarity">
    <text evidence="4 17">Belongs to the homoserine dehydrogenase family.</text>
</comment>
<dbReference type="Gene3D" id="3.30.70.260">
    <property type="match status" value="1"/>
</dbReference>
<dbReference type="RefSeq" id="WP_085008813.1">
    <property type="nucleotide sequence ID" value="NZ_NAAD01000001.1"/>
</dbReference>
<dbReference type="EC" id="1.1.1.3" evidence="5 16"/>
<dbReference type="InterPro" id="IPR045865">
    <property type="entry name" value="ACT-like_dom_sf"/>
</dbReference>
<feature type="binding site" evidence="15">
    <location>
        <begin position="9"/>
        <end position="16"/>
    </location>
    <ligand>
        <name>NADP(+)</name>
        <dbReference type="ChEBI" id="CHEBI:58349"/>
    </ligand>
</feature>
<dbReference type="GO" id="GO:0009088">
    <property type="term" value="P:threonine biosynthetic process"/>
    <property type="evidence" value="ECO:0007669"/>
    <property type="project" value="UniProtKB-UniPathway"/>
</dbReference>
<evidence type="ECO:0000256" key="6">
    <source>
        <dbReference type="ARBA" id="ARBA00013376"/>
    </source>
</evidence>
<dbReference type="NCBIfam" id="NF004976">
    <property type="entry name" value="PRK06349.1"/>
    <property type="match status" value="1"/>
</dbReference>
<dbReference type="PANTHER" id="PTHR43331">
    <property type="entry name" value="HOMOSERINE DEHYDROGENASE"/>
    <property type="match status" value="1"/>
</dbReference>
<dbReference type="SUPFAM" id="SSF55347">
    <property type="entry name" value="Glyceraldehyde-3-phosphate dehydrogenase-like, C-terminal domain"/>
    <property type="match status" value="1"/>
</dbReference>
<evidence type="ECO:0000256" key="16">
    <source>
        <dbReference type="RuleBase" id="RU000579"/>
    </source>
</evidence>
<evidence type="ECO:0000256" key="4">
    <source>
        <dbReference type="ARBA" id="ARBA00006753"/>
    </source>
</evidence>
<dbReference type="UniPathway" id="UPA00050">
    <property type="reaction ID" value="UER00063"/>
</dbReference>
<evidence type="ECO:0000256" key="17">
    <source>
        <dbReference type="RuleBase" id="RU004171"/>
    </source>
</evidence>
<keyword evidence="9" id="KW-0479">Metal-binding</keyword>
<evidence type="ECO:0000259" key="18">
    <source>
        <dbReference type="PROSITE" id="PS51671"/>
    </source>
</evidence>
<keyword evidence="7 16" id="KW-0028">Amino-acid biosynthesis</keyword>
<evidence type="ECO:0000313" key="19">
    <source>
        <dbReference type="EMBL" id="ORJ63578.1"/>
    </source>
</evidence>
<comment type="cofactor">
    <cofactor evidence="1">
        <name>a metal cation</name>
        <dbReference type="ChEBI" id="CHEBI:25213"/>
    </cofactor>
</comment>
<dbReference type="AlphaFoldDB" id="A0A1X0YEJ1"/>
<dbReference type="EMBL" id="NAAD01000001">
    <property type="protein sequence ID" value="ORJ63578.1"/>
    <property type="molecule type" value="Genomic_DNA"/>
</dbReference>
<dbReference type="Gene3D" id="3.30.360.10">
    <property type="entry name" value="Dihydrodipicolinate Reductase, domain 2"/>
    <property type="match status" value="1"/>
</dbReference>
<sequence length="437" mass="47020">MKELKVGLLGFGTIGTGVVKLLQQNAEVIRNRLGAPVRLLKIADLDIETDRGVKLEEGLLTADAEQVLSNPEIDVVIELIGGYEPARSFVLKAIANGKHVVTANKALLAVHGEEIFAAAADKGVEVMFEASVGGGIPIITSLKENLGANRFQSIFGILNGTCNYILTRMTNEGEEFAAVLKDAQQAGYAEADPTFDIEGIDTAHKLALLVSLCFGTRVDFKQIYAEGISSITSLDIQFARQFGYKIKLLAIGKMHDNGSIEARVHPTMIPEHYPLADVDGVFNAVRVTGDFVGPVMQYGLGAGMNATASAVVGDVMSLARSGRGNGEPRSYGYGCRPDALQELPLRSMDDICSQYYLRFTTVDQPGVLAAISGKLGEYRISIASMIQPERRDDGAVPIVIMTHEAAEKDMRAALAEIDQLQIVQSPSHLIRIEGSLD</sequence>
<dbReference type="GO" id="GO:0050661">
    <property type="term" value="F:NADP binding"/>
    <property type="evidence" value="ECO:0007669"/>
    <property type="project" value="InterPro"/>
</dbReference>
<dbReference type="Proteomes" id="UP000193136">
    <property type="component" value="Unassembled WGS sequence"/>
</dbReference>
<dbReference type="GO" id="GO:0009086">
    <property type="term" value="P:methionine biosynthetic process"/>
    <property type="evidence" value="ECO:0007669"/>
    <property type="project" value="UniProtKB-KW"/>
</dbReference>
<evidence type="ECO:0000256" key="14">
    <source>
        <dbReference type="PIRSR" id="PIRSR000098-1"/>
    </source>
</evidence>
<evidence type="ECO:0000256" key="3">
    <source>
        <dbReference type="ARBA" id="ARBA00005062"/>
    </source>
</evidence>
<evidence type="ECO:0000256" key="2">
    <source>
        <dbReference type="ARBA" id="ARBA00005056"/>
    </source>
</evidence>
<proteinExistence type="inferred from homology"/>
<dbReference type="PROSITE" id="PS51671">
    <property type="entry name" value="ACT"/>
    <property type="match status" value="1"/>
</dbReference>
<dbReference type="InterPro" id="IPR016204">
    <property type="entry name" value="HDH"/>
</dbReference>
<feature type="active site" description="Proton donor" evidence="14">
    <location>
        <position position="205"/>
    </location>
</feature>
<dbReference type="Pfam" id="PF00742">
    <property type="entry name" value="Homoserine_dh"/>
    <property type="match status" value="1"/>
</dbReference>
<dbReference type="GO" id="GO:0046872">
    <property type="term" value="F:metal ion binding"/>
    <property type="evidence" value="ECO:0007669"/>
    <property type="project" value="UniProtKB-KW"/>
</dbReference>
<dbReference type="CDD" id="cd04881">
    <property type="entry name" value="ACT_HSDH-Hom"/>
    <property type="match status" value="1"/>
</dbReference>
<evidence type="ECO:0000256" key="7">
    <source>
        <dbReference type="ARBA" id="ARBA00022605"/>
    </source>
</evidence>
<dbReference type="SUPFAM" id="SSF55021">
    <property type="entry name" value="ACT-like"/>
    <property type="match status" value="1"/>
</dbReference>
<dbReference type="InterPro" id="IPR002912">
    <property type="entry name" value="ACT_dom"/>
</dbReference>
<dbReference type="FunFam" id="3.30.70.260:FF:000030">
    <property type="entry name" value="Homoserine dehydrogenase"/>
    <property type="match status" value="1"/>
</dbReference>
<dbReference type="STRING" id="1969733.B5V00_01540"/>
<dbReference type="InterPro" id="IPR019811">
    <property type="entry name" value="HDH_CS"/>
</dbReference>
<accession>A0A1X0YEJ1</accession>
<keyword evidence="20" id="KW-1185">Reference proteome</keyword>
<keyword evidence="13 16" id="KW-0486">Methionine biosynthesis</keyword>
<evidence type="ECO:0000256" key="13">
    <source>
        <dbReference type="ARBA" id="ARBA00023167"/>
    </source>
</evidence>
<organism evidence="19 20">
    <name type="scientific">Geothermobacter hydrogeniphilus</name>
    <dbReference type="NCBI Taxonomy" id="1969733"/>
    <lineage>
        <taxon>Bacteria</taxon>
        <taxon>Pseudomonadati</taxon>
        <taxon>Thermodesulfobacteriota</taxon>
        <taxon>Desulfuromonadia</taxon>
        <taxon>Desulfuromonadales</taxon>
        <taxon>Geothermobacteraceae</taxon>
        <taxon>Geothermobacter</taxon>
    </lineage>
</organism>
<reference evidence="19 20" key="1">
    <citation type="submission" date="2017-03" db="EMBL/GenBank/DDBJ databases">
        <title>Genome sequence of Geothermobacter sp. EPR-M, Deep-Sea Iron Reducer.</title>
        <authorList>
            <person name="Tully B."/>
            <person name="Savalia P."/>
            <person name="Abuyen K."/>
            <person name="Baughan C."/>
            <person name="Romero E."/>
            <person name="Ronkowski C."/>
            <person name="Torres B."/>
            <person name="Tremblay J."/>
            <person name="Trujillo A."/>
            <person name="Tyler M."/>
            <person name="Perez-Rodriguez I."/>
            <person name="Amend J."/>
        </authorList>
    </citation>
    <scope>NUCLEOTIDE SEQUENCE [LARGE SCALE GENOMIC DNA]</scope>
    <source>
        <strain evidence="19 20">EPR-M</strain>
    </source>
</reference>
<evidence type="ECO:0000256" key="8">
    <source>
        <dbReference type="ARBA" id="ARBA00022697"/>
    </source>
</evidence>
<keyword evidence="10 15" id="KW-0521">NADP</keyword>
<dbReference type="FunFam" id="3.40.50.720:FF:000062">
    <property type="entry name" value="Homoserine dehydrogenase"/>
    <property type="match status" value="1"/>
</dbReference>
<comment type="catalytic activity">
    <reaction evidence="16">
        <text>L-homoserine + NADP(+) = L-aspartate 4-semialdehyde + NADPH + H(+)</text>
        <dbReference type="Rhea" id="RHEA:15761"/>
        <dbReference type="ChEBI" id="CHEBI:15378"/>
        <dbReference type="ChEBI" id="CHEBI:57476"/>
        <dbReference type="ChEBI" id="CHEBI:57783"/>
        <dbReference type="ChEBI" id="CHEBI:58349"/>
        <dbReference type="ChEBI" id="CHEBI:537519"/>
        <dbReference type="EC" id="1.1.1.3"/>
    </reaction>
</comment>
<evidence type="ECO:0000256" key="12">
    <source>
        <dbReference type="ARBA" id="ARBA00023027"/>
    </source>
</evidence>
<feature type="domain" description="ACT" evidence="18">
    <location>
        <begin position="356"/>
        <end position="431"/>
    </location>
</feature>
<keyword evidence="12" id="KW-0520">NAD</keyword>